<proteinExistence type="predicted"/>
<sequence length="934" mass="108459">MPTPTYHWHDPKCPGPRIEFEDHEPNCEIKNTCHLLPQCKIVPHCVACGRKPPIHDIISQSGNFSTIGAEPQGDPFGQLNLYWPSRSLYHGSADSTTSKQETREQALSKVYPTTLLPNQFRQACLSPTEGEDFGHARSTAMDQEDFPVHLTLEVYEVDNYPEYEAFSYTWEGEYPEKDKGPLLCRPVYIGSFWDVLMQTRNCWELLRFARLPHIARHIWVDAVCINQGNTEERARQVAAMGRIYGDSLRVVVYLGPDVVVKPTHRFPRRRHLDQFTASEARPMGSNGSVIDLDMEKLFRRRYFTRLWVIQELIVASKVIIRIGDMDVAADSIITKRLKNTPGWDWAKTSAPWFQYVTQQTLGTDPCEALQLVWNANCADSRDRLFGVLGLMNPEDILNRGVEANYSISSQHVWIGFFAHCLLRLDIFWFLTYAVGLRKSSQSQPIEPWIPSWVPDWTSRPTWQGFHRPTLSYEEVVDEISHAVVGRESCWHSFPSRGDITKMRLMSAKSGTPWSQGVTVDSKTGTLNRIRAIHLFAIPSTPQLRTHIGEYGVYEIDLHGMHQHIARQPREHITHKSKQPLYLVSQQPLDRDILPMHDHLYVLHTQQGLQFLILRDSEGPLTFLKSRVGPGYFNMTGHQNFRLVAAVLYTFLNLDAGVDHVFYQQTDYQPRSRRLSRFDLKIDPRPKHLCIEKLPRLLTGCQLIAKIRTLFNQKLKDNYRSHEEPSDPLNWHFLRADSSRYEKSFEWNQIFPGGKNWDLLSLCWELANEVIYSEARSDERLEKCFIALVEQKPRPVIRGGYVELRLEGAEWRYFEYTYSPPFFKDYNIKYSRPDWEWSIGGLKWSRVADKSLIYRHPQDEIHVRAPLSQILSMIRRCVHTDGIAKCIIWLRSVLDTDNLEDLQEQLTHTQRRFQNLKIEQEGFAIDGDVHTINIY</sequence>
<dbReference type="InterPro" id="IPR052895">
    <property type="entry name" value="HetReg/Transcr_Mod"/>
</dbReference>
<dbReference type="PANTHER" id="PTHR24148">
    <property type="entry name" value="ANKYRIN REPEAT DOMAIN-CONTAINING PROTEIN 39 HOMOLOG-RELATED"/>
    <property type="match status" value="1"/>
</dbReference>
<comment type="caution">
    <text evidence="2">The sequence shown here is derived from an EMBL/GenBank/DDBJ whole genome shotgun (WGS) entry which is preliminary data.</text>
</comment>
<evidence type="ECO:0000313" key="3">
    <source>
        <dbReference type="Proteomes" id="UP000481858"/>
    </source>
</evidence>
<evidence type="ECO:0000313" key="2">
    <source>
        <dbReference type="EMBL" id="KAF2962943.1"/>
    </source>
</evidence>
<protein>
    <recommendedName>
        <fullName evidence="1">Heterokaryon incompatibility domain-containing protein</fullName>
    </recommendedName>
</protein>
<dbReference type="InParanoid" id="A0A7C8IJZ4"/>
<evidence type="ECO:0000259" key="1">
    <source>
        <dbReference type="Pfam" id="PF06985"/>
    </source>
</evidence>
<keyword evidence="3" id="KW-1185">Reference proteome</keyword>
<dbReference type="InterPro" id="IPR010730">
    <property type="entry name" value="HET"/>
</dbReference>
<name>A0A7C8IJZ4_9PEZI</name>
<dbReference type="PANTHER" id="PTHR24148:SF81">
    <property type="entry name" value="HETEROKARYON INCOMPATIBILITY DOMAIN-CONTAINING PROTEIN"/>
    <property type="match status" value="1"/>
</dbReference>
<reference evidence="2 3" key="1">
    <citation type="submission" date="2019-12" db="EMBL/GenBank/DDBJ databases">
        <title>Draft genome sequence of the ascomycete Xylaria multiplex DSM 110363.</title>
        <authorList>
            <person name="Buettner E."/>
            <person name="Kellner H."/>
        </authorList>
    </citation>
    <scope>NUCLEOTIDE SEQUENCE [LARGE SCALE GENOMIC DNA]</scope>
    <source>
        <strain evidence="2 3">DSM 110363</strain>
    </source>
</reference>
<dbReference type="Pfam" id="PF06985">
    <property type="entry name" value="HET"/>
    <property type="match status" value="1"/>
</dbReference>
<dbReference type="AlphaFoldDB" id="A0A7C8IJZ4"/>
<dbReference type="Proteomes" id="UP000481858">
    <property type="component" value="Unassembled WGS sequence"/>
</dbReference>
<gene>
    <name evidence="2" type="ORF">GQX73_g10632</name>
</gene>
<organism evidence="2 3">
    <name type="scientific">Xylaria multiplex</name>
    <dbReference type="NCBI Taxonomy" id="323545"/>
    <lineage>
        <taxon>Eukaryota</taxon>
        <taxon>Fungi</taxon>
        <taxon>Dikarya</taxon>
        <taxon>Ascomycota</taxon>
        <taxon>Pezizomycotina</taxon>
        <taxon>Sordariomycetes</taxon>
        <taxon>Xylariomycetidae</taxon>
        <taxon>Xylariales</taxon>
        <taxon>Xylariaceae</taxon>
        <taxon>Xylaria</taxon>
    </lineage>
</organism>
<dbReference type="EMBL" id="WUBL01000250">
    <property type="protein sequence ID" value="KAF2962943.1"/>
    <property type="molecule type" value="Genomic_DNA"/>
</dbReference>
<feature type="domain" description="Heterokaryon incompatibility" evidence="1">
    <location>
        <begin position="163"/>
        <end position="311"/>
    </location>
</feature>
<accession>A0A7C8IJZ4</accession>
<dbReference type="OrthoDB" id="2157530at2759"/>